<keyword evidence="2 5" id="KW-0812">Transmembrane</keyword>
<accession>A0AAW1YBG6</accession>
<dbReference type="InterPro" id="IPR027417">
    <property type="entry name" value="P-loop_NTPase"/>
</dbReference>
<dbReference type="AlphaFoldDB" id="A0AAW1YBG6"/>
<evidence type="ECO:0000313" key="7">
    <source>
        <dbReference type="EMBL" id="KAK9946086.1"/>
    </source>
</evidence>
<dbReference type="FunFam" id="3.40.50.300:FF:002615">
    <property type="entry name" value="ABC transporter"/>
    <property type="match status" value="1"/>
</dbReference>
<dbReference type="Gene3D" id="3.40.50.300">
    <property type="entry name" value="P-loop containing nucleotide triphosphate hydrolases"/>
    <property type="match status" value="1"/>
</dbReference>
<keyword evidence="3 5" id="KW-1133">Transmembrane helix</keyword>
<keyword evidence="4 5" id="KW-0472">Membrane</keyword>
<evidence type="ECO:0000313" key="8">
    <source>
        <dbReference type="Proteomes" id="UP001457282"/>
    </source>
</evidence>
<gene>
    <name evidence="7" type="ORF">M0R45_011565</name>
</gene>
<evidence type="ECO:0000259" key="6">
    <source>
        <dbReference type="Pfam" id="PF01061"/>
    </source>
</evidence>
<dbReference type="SUPFAM" id="SSF52540">
    <property type="entry name" value="P-loop containing nucleoside triphosphate hydrolases"/>
    <property type="match status" value="1"/>
</dbReference>
<sequence length="535" mass="60844">MVLPFQPLSITFTEIRYAVDIPQEMKAQGIAEDRLELLKVYESLVYSAWLRLSPQVDSPTKKMFIKEVMELVELTLISEALVGLPGGNGLSTEQRKRLTIAVELVANPSIIFMDEPTSGLDARAAAIVMRTVRNTVDTGRTVVCTIHQPSIDIFDAFDEMLLLKWGGEEIYVGPLGYHSSHLIEYFEGIRGVSKMKNGYNPANWMLEVTSAAQEAALGINFTDIYKNSEAYRRNKALIKELSTPPPNSKDLYFPTKHSQSFYTQCIACLWKQHLSYWRNPPYSAVRLLFTTLMALASGTLFWGLGSRKQKKQDLFNAMGAMYSAVLFIGPQNASTVQPVVSVERIVFYRERAAGMYSALPYAFGQVGIELPYTLIQTIIYVVIVYTMIGYEWTVSKFFWQLFFMYFTYLYFTLYGMMIVAITPNIAVSAVVSSTFYPLWNVFSGFIIPKTRIPVWWRWFYWCCPISWSLYGLIGSQYGGIKDRLDSGETVDDFIRTYFGYREEFVGVVAIVLVGICVLFGSVFAISIKAFNFQKR</sequence>
<dbReference type="PANTHER" id="PTHR48040">
    <property type="entry name" value="PLEIOTROPIC DRUG RESISTANCE PROTEIN 1-LIKE ISOFORM X1"/>
    <property type="match status" value="1"/>
</dbReference>
<evidence type="ECO:0000256" key="2">
    <source>
        <dbReference type="ARBA" id="ARBA00022692"/>
    </source>
</evidence>
<dbReference type="Proteomes" id="UP001457282">
    <property type="component" value="Unassembled WGS sequence"/>
</dbReference>
<evidence type="ECO:0000256" key="3">
    <source>
        <dbReference type="ARBA" id="ARBA00022989"/>
    </source>
</evidence>
<evidence type="ECO:0000256" key="1">
    <source>
        <dbReference type="ARBA" id="ARBA00004141"/>
    </source>
</evidence>
<dbReference type="EMBL" id="JBEDUW010000002">
    <property type="protein sequence ID" value="KAK9946086.1"/>
    <property type="molecule type" value="Genomic_DNA"/>
</dbReference>
<protein>
    <recommendedName>
        <fullName evidence="6">ABC-2 type transporter transmembrane domain-containing protein</fullName>
    </recommendedName>
</protein>
<dbReference type="PANTHER" id="PTHR48040:SF45">
    <property type="entry name" value="PLEIOTROPIC DRUG RESISTANCE PROTEIN 1-LIKE"/>
    <property type="match status" value="1"/>
</dbReference>
<dbReference type="GO" id="GO:0016020">
    <property type="term" value="C:membrane"/>
    <property type="evidence" value="ECO:0007669"/>
    <property type="project" value="UniProtKB-SubCell"/>
</dbReference>
<evidence type="ECO:0000256" key="4">
    <source>
        <dbReference type="ARBA" id="ARBA00023136"/>
    </source>
</evidence>
<comment type="caution">
    <text evidence="7">The sequence shown here is derived from an EMBL/GenBank/DDBJ whole genome shotgun (WGS) entry which is preliminary data.</text>
</comment>
<feature type="transmembrane region" description="Helical" evidence="5">
    <location>
        <begin position="284"/>
        <end position="302"/>
    </location>
</feature>
<reference evidence="7 8" key="1">
    <citation type="journal article" date="2023" name="G3 (Bethesda)">
        <title>A chromosome-length genome assembly and annotation of blackberry (Rubus argutus, cv. 'Hillquist').</title>
        <authorList>
            <person name="Bruna T."/>
            <person name="Aryal R."/>
            <person name="Dudchenko O."/>
            <person name="Sargent D.J."/>
            <person name="Mead D."/>
            <person name="Buti M."/>
            <person name="Cavallini A."/>
            <person name="Hytonen T."/>
            <person name="Andres J."/>
            <person name="Pham M."/>
            <person name="Weisz D."/>
            <person name="Mascagni F."/>
            <person name="Usai G."/>
            <person name="Natali L."/>
            <person name="Bassil N."/>
            <person name="Fernandez G.E."/>
            <person name="Lomsadze A."/>
            <person name="Armour M."/>
            <person name="Olukolu B."/>
            <person name="Poorten T."/>
            <person name="Britton C."/>
            <person name="Davik J."/>
            <person name="Ashrafi H."/>
            <person name="Aiden E.L."/>
            <person name="Borodovsky M."/>
            <person name="Worthington M."/>
        </authorList>
    </citation>
    <scope>NUCLEOTIDE SEQUENCE [LARGE SCALE GENOMIC DNA]</scope>
    <source>
        <strain evidence="7">PI 553951</strain>
    </source>
</reference>
<dbReference type="InterPro" id="IPR013525">
    <property type="entry name" value="ABC2_TM"/>
</dbReference>
<proteinExistence type="predicted"/>
<dbReference type="Pfam" id="PF01061">
    <property type="entry name" value="ABC2_membrane"/>
    <property type="match status" value="1"/>
</dbReference>
<evidence type="ECO:0000256" key="5">
    <source>
        <dbReference type="SAM" id="Phobius"/>
    </source>
</evidence>
<feature type="transmembrane region" description="Helical" evidence="5">
    <location>
        <begin position="458"/>
        <end position="477"/>
    </location>
</feature>
<dbReference type="GO" id="GO:0140359">
    <property type="term" value="F:ABC-type transporter activity"/>
    <property type="evidence" value="ECO:0007669"/>
    <property type="project" value="InterPro"/>
</dbReference>
<organism evidence="7 8">
    <name type="scientific">Rubus argutus</name>
    <name type="common">Southern blackberry</name>
    <dbReference type="NCBI Taxonomy" id="59490"/>
    <lineage>
        <taxon>Eukaryota</taxon>
        <taxon>Viridiplantae</taxon>
        <taxon>Streptophyta</taxon>
        <taxon>Embryophyta</taxon>
        <taxon>Tracheophyta</taxon>
        <taxon>Spermatophyta</taxon>
        <taxon>Magnoliopsida</taxon>
        <taxon>eudicotyledons</taxon>
        <taxon>Gunneridae</taxon>
        <taxon>Pentapetalae</taxon>
        <taxon>rosids</taxon>
        <taxon>fabids</taxon>
        <taxon>Rosales</taxon>
        <taxon>Rosaceae</taxon>
        <taxon>Rosoideae</taxon>
        <taxon>Rosoideae incertae sedis</taxon>
        <taxon>Rubus</taxon>
    </lineage>
</organism>
<feature type="domain" description="ABC-2 type transporter transmembrane" evidence="6">
    <location>
        <begin position="263"/>
        <end position="477"/>
    </location>
</feature>
<comment type="subcellular location">
    <subcellularLocation>
        <location evidence="1">Membrane</location>
        <topology evidence="1">Multi-pass membrane protein</topology>
    </subcellularLocation>
</comment>
<keyword evidence="8" id="KW-1185">Reference proteome</keyword>
<feature type="transmembrane region" description="Helical" evidence="5">
    <location>
        <begin position="397"/>
        <end position="419"/>
    </location>
</feature>
<name>A0AAW1YBG6_RUBAR</name>
<feature type="transmembrane region" description="Helical" evidence="5">
    <location>
        <begin position="370"/>
        <end position="390"/>
    </location>
</feature>
<feature type="transmembrane region" description="Helical" evidence="5">
    <location>
        <begin position="504"/>
        <end position="527"/>
    </location>
</feature>
<feature type="transmembrane region" description="Helical" evidence="5">
    <location>
        <begin position="425"/>
        <end position="446"/>
    </location>
</feature>